<accession>A0A8K0QZ58</accession>
<name>A0A8K0QZ58_9PLEO</name>
<dbReference type="Proteomes" id="UP000813461">
    <property type="component" value="Unassembled WGS sequence"/>
</dbReference>
<evidence type="ECO:0000313" key="4">
    <source>
        <dbReference type="Proteomes" id="UP000813461"/>
    </source>
</evidence>
<organism evidence="3 4">
    <name type="scientific">Paraphoma chrysanthemicola</name>
    <dbReference type="NCBI Taxonomy" id="798071"/>
    <lineage>
        <taxon>Eukaryota</taxon>
        <taxon>Fungi</taxon>
        <taxon>Dikarya</taxon>
        <taxon>Ascomycota</taxon>
        <taxon>Pezizomycotina</taxon>
        <taxon>Dothideomycetes</taxon>
        <taxon>Pleosporomycetidae</taxon>
        <taxon>Pleosporales</taxon>
        <taxon>Pleosporineae</taxon>
        <taxon>Phaeosphaeriaceae</taxon>
        <taxon>Paraphoma</taxon>
    </lineage>
</organism>
<dbReference type="EMBL" id="JAGMVJ010000017">
    <property type="protein sequence ID" value="KAH7078617.1"/>
    <property type="molecule type" value="Genomic_DNA"/>
</dbReference>
<evidence type="ECO:0000256" key="1">
    <source>
        <dbReference type="SAM" id="MobiDB-lite"/>
    </source>
</evidence>
<feature type="transmembrane region" description="Helical" evidence="2">
    <location>
        <begin position="6"/>
        <end position="26"/>
    </location>
</feature>
<evidence type="ECO:0000256" key="2">
    <source>
        <dbReference type="SAM" id="Phobius"/>
    </source>
</evidence>
<keyword evidence="2" id="KW-0812">Transmembrane</keyword>
<comment type="caution">
    <text evidence="3">The sequence shown here is derived from an EMBL/GenBank/DDBJ whole genome shotgun (WGS) entry which is preliminary data.</text>
</comment>
<feature type="compositionally biased region" description="Pro residues" evidence="1">
    <location>
        <begin position="199"/>
        <end position="221"/>
    </location>
</feature>
<keyword evidence="4" id="KW-1185">Reference proteome</keyword>
<gene>
    <name evidence="3" type="ORF">FB567DRAFT_139808</name>
</gene>
<feature type="region of interest" description="Disordered" evidence="1">
    <location>
        <begin position="188"/>
        <end position="243"/>
    </location>
</feature>
<dbReference type="OrthoDB" id="3798783at2759"/>
<protein>
    <submittedName>
        <fullName evidence="3">Uncharacterized protein</fullName>
    </submittedName>
</protein>
<sequence length="278" mass="30234">MSGLEVVMLVTSIVSAYSSTAAYLRARRRKKKNKARRRHIALGKLRDAVNAAPSEIQQEYDHNFERIGPEFAKGDDIARAQLAEVLIGLQQNMIAELQTLLLRKSRSENIDYSALIELSESSKLESISALAQQYQRFKTAAPIARDIVGAPTPPSDEDAVPMRVSRPYSYTADNLLDAVTVTADATPSTTVDICSPAPETAPSPELSPTPFPPPPPPPPPTNTIAASSCVRGSGKTKRGKRTTTSWDAALANFTRLLNSSAIGGRTEVTQGKFKRWRC</sequence>
<dbReference type="PANTHER" id="PTHR42354">
    <property type="entry name" value="C2H2-TYPE DOMAIN-CONTAINING PROTEIN"/>
    <property type="match status" value="1"/>
</dbReference>
<keyword evidence="2" id="KW-0472">Membrane</keyword>
<proteinExistence type="predicted"/>
<dbReference type="PANTHER" id="PTHR42354:SF1">
    <property type="entry name" value="C2H2-TYPE DOMAIN-CONTAINING PROTEIN"/>
    <property type="match status" value="1"/>
</dbReference>
<keyword evidence="2" id="KW-1133">Transmembrane helix</keyword>
<evidence type="ECO:0000313" key="3">
    <source>
        <dbReference type="EMBL" id="KAH7078617.1"/>
    </source>
</evidence>
<reference evidence="3" key="1">
    <citation type="journal article" date="2021" name="Nat. Commun.">
        <title>Genetic determinants of endophytism in the Arabidopsis root mycobiome.</title>
        <authorList>
            <person name="Mesny F."/>
            <person name="Miyauchi S."/>
            <person name="Thiergart T."/>
            <person name="Pickel B."/>
            <person name="Atanasova L."/>
            <person name="Karlsson M."/>
            <person name="Huettel B."/>
            <person name="Barry K.W."/>
            <person name="Haridas S."/>
            <person name="Chen C."/>
            <person name="Bauer D."/>
            <person name="Andreopoulos W."/>
            <person name="Pangilinan J."/>
            <person name="LaButti K."/>
            <person name="Riley R."/>
            <person name="Lipzen A."/>
            <person name="Clum A."/>
            <person name="Drula E."/>
            <person name="Henrissat B."/>
            <person name="Kohler A."/>
            <person name="Grigoriev I.V."/>
            <person name="Martin F.M."/>
            <person name="Hacquard S."/>
        </authorList>
    </citation>
    <scope>NUCLEOTIDE SEQUENCE</scope>
    <source>
        <strain evidence="3">MPI-SDFR-AT-0120</strain>
    </source>
</reference>
<dbReference type="AlphaFoldDB" id="A0A8K0QZ58"/>